<evidence type="ECO:0000313" key="2">
    <source>
        <dbReference type="Proteomes" id="UP000015750"/>
    </source>
</evidence>
<gene>
    <name evidence="1" type="ORF">D358_00871</name>
</gene>
<comment type="caution">
    <text evidence="1">The sequence shown here is derived from an EMBL/GenBank/DDBJ whole genome shotgun (WGS) entry which is preliminary data.</text>
</comment>
<accession>A0ABC9TMT2</accession>
<dbReference type="Proteomes" id="UP000015750">
    <property type="component" value="Unassembled WGS sequence"/>
</dbReference>
<dbReference type="EMBL" id="ATIR01000027">
    <property type="protein sequence ID" value="EPI10181.1"/>
    <property type="molecule type" value="Genomic_DNA"/>
</dbReference>
<name>A0ABC9TMT2_ENTFL</name>
<sequence length="51" mass="5959">MDKNELQPKKRIKANKLAAIISLFFNNIYSGTNHLTFLVFRLATLFNIYLN</sequence>
<protein>
    <submittedName>
        <fullName evidence="1">Uncharacterized protein</fullName>
    </submittedName>
</protein>
<reference evidence="1 2" key="1">
    <citation type="submission" date="2013-06" db="EMBL/GenBank/DDBJ databases">
        <authorList>
            <person name="Weinstock G."/>
            <person name="Sodergren E."/>
            <person name="Lobos E.A."/>
            <person name="Fulton L."/>
            <person name="Fulton R."/>
            <person name="Courtney L."/>
            <person name="Fronick C."/>
            <person name="O'Laughlin M."/>
            <person name="Godfrey J."/>
            <person name="Wilson R.M."/>
            <person name="Miner T."/>
            <person name="Farmer C."/>
            <person name="Delehaunty K."/>
            <person name="Cordes M."/>
            <person name="Minx P."/>
            <person name="Tomlinson C."/>
            <person name="Chen J."/>
            <person name="Wollam A."/>
            <person name="Pepin K.H."/>
            <person name="Bhonagiri V."/>
            <person name="Zhang X."/>
            <person name="Warren W."/>
            <person name="Mitreva M."/>
            <person name="Mardis E.R."/>
            <person name="Wilson R.K."/>
        </authorList>
    </citation>
    <scope>NUCLEOTIDE SEQUENCE [LARGE SCALE GENOMIC DNA]</scope>
    <source>
        <strain evidence="1 2">RP2S-4</strain>
    </source>
</reference>
<organism evidence="1 2">
    <name type="scientific">Enterococcus faecalis RP2S-4</name>
    <dbReference type="NCBI Taxonomy" id="1244145"/>
    <lineage>
        <taxon>Bacteria</taxon>
        <taxon>Bacillati</taxon>
        <taxon>Bacillota</taxon>
        <taxon>Bacilli</taxon>
        <taxon>Lactobacillales</taxon>
        <taxon>Enterococcaceae</taxon>
        <taxon>Enterococcus</taxon>
    </lineage>
</organism>
<proteinExistence type="predicted"/>
<evidence type="ECO:0000313" key="1">
    <source>
        <dbReference type="EMBL" id="EPI10181.1"/>
    </source>
</evidence>
<dbReference type="AlphaFoldDB" id="A0ABC9TMT2"/>